<dbReference type="OrthoDB" id="2554422at2759"/>
<sequence length="341" mass="36169">MNSLPGASATSSAPNSTELMIALSQIQQLIPLLDFRPGGLTHLLPTLLTPLLPTSDATAMQGYRASVEHAFRVAGELVARVGDGSTPAGAALELAERLMREGDEGARVLRVRKKRRLLAEQEKAMEANAWGPSVPVRAKDVKADAEKKEGAEQGAVEVSAFLPSQNPANTVLATSQQNVPPPTTAQAVGKYLTALHAYLQTTVDKGLAPQTVPLKQVKARITAFAPQGFTLEVQIAQVIKAVIEASFTYCSTADDANEERELQSVEVAALTLGGVSETITSTTPSAYPIFRTLSTDLLTQTQNAVPSLTAATSADARIWTAYTPITETITRLILAAAHFQS</sequence>
<organism evidence="1 2">
    <name type="scientific">Kalmanozyma brasiliensis (strain GHG001)</name>
    <name type="common">Yeast</name>
    <name type="synonym">Pseudozyma brasiliensis</name>
    <dbReference type="NCBI Taxonomy" id="1365824"/>
    <lineage>
        <taxon>Eukaryota</taxon>
        <taxon>Fungi</taxon>
        <taxon>Dikarya</taxon>
        <taxon>Basidiomycota</taxon>
        <taxon>Ustilaginomycotina</taxon>
        <taxon>Ustilaginomycetes</taxon>
        <taxon>Ustilaginales</taxon>
        <taxon>Ustilaginaceae</taxon>
        <taxon>Kalmanozyma</taxon>
    </lineage>
</organism>
<dbReference type="HOGENOM" id="CLU_814149_0_0_1"/>
<name>V5EQX8_KALBG</name>
<dbReference type="GeneID" id="27421762"/>
<evidence type="ECO:0000313" key="2">
    <source>
        <dbReference type="Proteomes" id="UP000019377"/>
    </source>
</evidence>
<dbReference type="eggNOG" id="ENOG502RBIG">
    <property type="taxonomic scope" value="Eukaryota"/>
</dbReference>
<accession>V5EQX8</accession>
<dbReference type="AlphaFoldDB" id="V5EQX8"/>
<protein>
    <submittedName>
        <fullName evidence="1">Uncharacterized protein</fullName>
    </submittedName>
</protein>
<dbReference type="OMA" id="RANVDHA"/>
<gene>
    <name evidence="1" type="ORF">PSEUBRA_SCAF6g00931</name>
</gene>
<proteinExistence type="predicted"/>
<dbReference type="EMBL" id="KI545892">
    <property type="protein sequence ID" value="EST05353.1"/>
    <property type="molecule type" value="Genomic_DNA"/>
</dbReference>
<keyword evidence="2" id="KW-1185">Reference proteome</keyword>
<reference evidence="2" key="1">
    <citation type="journal article" date="2013" name="Genome Announc.">
        <title>Draft genome sequence of Pseudozyma brasiliensis sp. nov. strain GHG001, a high producer of endo-1,4-xylanase isolated from an insect pest of sugarcane.</title>
        <authorList>
            <person name="Oliveira J.V.D.C."/>
            <person name="dos Santos R.A.C."/>
            <person name="Borges T.A."/>
            <person name="Riano-Pachon D.M."/>
            <person name="Goldman G.H."/>
        </authorList>
    </citation>
    <scope>NUCLEOTIDE SEQUENCE [LARGE SCALE GENOMIC DNA]</scope>
    <source>
        <strain evidence="2">GHG001</strain>
    </source>
</reference>
<dbReference type="RefSeq" id="XP_016290342.1">
    <property type="nucleotide sequence ID" value="XM_016439061.1"/>
</dbReference>
<evidence type="ECO:0000313" key="1">
    <source>
        <dbReference type="EMBL" id="EST05353.1"/>
    </source>
</evidence>
<dbReference type="Proteomes" id="UP000019377">
    <property type="component" value="Unassembled WGS sequence"/>
</dbReference>